<name>A0A0L8GA41_OCTBM</name>
<accession>A0A0L8GA41</accession>
<reference evidence="2" key="1">
    <citation type="submission" date="2015-07" db="EMBL/GenBank/DDBJ databases">
        <title>MeaNS - Measles Nucleotide Surveillance Program.</title>
        <authorList>
            <person name="Tran T."/>
            <person name="Druce J."/>
        </authorList>
    </citation>
    <scope>NUCLEOTIDE SEQUENCE</scope>
    <source>
        <strain evidence="2">UCB-OBI-ISO-001</strain>
        <tissue evidence="2">Gonad</tissue>
    </source>
</reference>
<evidence type="ECO:0000313" key="2">
    <source>
        <dbReference type="EMBL" id="KOF73901.1"/>
    </source>
</evidence>
<feature type="region of interest" description="Disordered" evidence="1">
    <location>
        <begin position="32"/>
        <end position="61"/>
    </location>
</feature>
<feature type="non-terminal residue" evidence="2">
    <location>
        <position position="79"/>
    </location>
</feature>
<dbReference type="EMBL" id="KQ422923">
    <property type="protein sequence ID" value="KOF73901.1"/>
    <property type="molecule type" value="Genomic_DNA"/>
</dbReference>
<organism evidence="2">
    <name type="scientific">Octopus bimaculoides</name>
    <name type="common">California two-spotted octopus</name>
    <dbReference type="NCBI Taxonomy" id="37653"/>
    <lineage>
        <taxon>Eukaryota</taxon>
        <taxon>Metazoa</taxon>
        <taxon>Spiralia</taxon>
        <taxon>Lophotrochozoa</taxon>
        <taxon>Mollusca</taxon>
        <taxon>Cephalopoda</taxon>
        <taxon>Coleoidea</taxon>
        <taxon>Octopodiformes</taxon>
        <taxon>Octopoda</taxon>
        <taxon>Incirrata</taxon>
        <taxon>Octopodidae</taxon>
        <taxon>Octopus</taxon>
    </lineage>
</organism>
<protein>
    <submittedName>
        <fullName evidence="2">Uncharacterized protein</fullName>
    </submittedName>
</protein>
<sequence length="79" mass="9412">VHASDECNRYIDNIILCIDDIRLEKCRKEKLKEHDRLREREREREREGGRRNKKKVSVCLNETDREANGKYIGGGGRKR</sequence>
<feature type="non-terminal residue" evidence="2">
    <location>
        <position position="1"/>
    </location>
</feature>
<feature type="compositionally biased region" description="Basic and acidic residues" evidence="1">
    <location>
        <begin position="32"/>
        <end position="50"/>
    </location>
</feature>
<proteinExistence type="predicted"/>
<evidence type="ECO:0000256" key="1">
    <source>
        <dbReference type="SAM" id="MobiDB-lite"/>
    </source>
</evidence>
<gene>
    <name evidence="2" type="ORF">OCBIM_22037106mg</name>
</gene>
<dbReference type="AlphaFoldDB" id="A0A0L8GA41"/>